<evidence type="ECO:0000256" key="2">
    <source>
        <dbReference type="ARBA" id="ARBA00022763"/>
    </source>
</evidence>
<dbReference type="Pfam" id="PF02245">
    <property type="entry name" value="Pur_DNA_glyco"/>
    <property type="match status" value="1"/>
</dbReference>
<dbReference type="PANTHER" id="PTHR10429:SF0">
    <property type="entry name" value="DNA-3-METHYLADENINE GLYCOSYLASE"/>
    <property type="match status" value="1"/>
</dbReference>
<organism evidence="6 7">
    <name type="scientific">Aciduliprofundum boonei (strain DSM 19572 / T469)</name>
    <dbReference type="NCBI Taxonomy" id="439481"/>
    <lineage>
        <taxon>Archaea</taxon>
        <taxon>Methanobacteriati</taxon>
        <taxon>Thermoplasmatota</taxon>
        <taxon>DHVE2 group</taxon>
        <taxon>Candidatus Aciduliprofundum</taxon>
    </lineage>
</organism>
<keyword evidence="7" id="KW-1185">Reference proteome</keyword>
<dbReference type="GO" id="GO:0003677">
    <property type="term" value="F:DNA binding"/>
    <property type="evidence" value="ECO:0007669"/>
    <property type="project" value="InterPro"/>
</dbReference>
<name>B5IHE5_ACIB4</name>
<accession>B5IHE5</accession>
<dbReference type="OrthoDB" id="31217at2157"/>
<evidence type="ECO:0000256" key="3">
    <source>
        <dbReference type="ARBA" id="ARBA00022801"/>
    </source>
</evidence>
<sequence>MIYILRERNTEILKLYGIDKIWEFSEDKDIEGLMQEEKNGRIGVINSTPKFENSLARNYPIVIVDSHGDYFHPNFRFSPLPISFFERDAKDVALELLGKIIVYDGLAGKIVETEAYYGNKDPASRAYKGKKNYNRGMWLSGGHIFIYMVHANWMFNITTDGEEAQAVLIRSVEPIAGLKKMYERRGKRLKELCNGPGKWTRAFGIKKEMNEESLGGEIFIAQSPWNEFKVARAHRIGVRNDLEEPLRFFIKDSQYVSVRKIS</sequence>
<protein>
    <recommendedName>
        <fullName evidence="5">Putative 3-methyladenine DNA glycosylase</fullName>
        <ecNumber evidence="5">3.2.2.-</ecNumber>
    </recommendedName>
</protein>
<dbReference type="KEGG" id="abi:Aboo_0224"/>
<dbReference type="STRING" id="439481.Aboo_0224"/>
<dbReference type="PANTHER" id="PTHR10429">
    <property type="entry name" value="DNA-3-METHYLADENINE GLYCOSYLASE"/>
    <property type="match status" value="1"/>
</dbReference>
<comment type="similarity">
    <text evidence="1 5">Belongs to the DNA glycosylase MPG family.</text>
</comment>
<dbReference type="HAMAP" id="MF_00527">
    <property type="entry name" value="3MGH"/>
    <property type="match status" value="1"/>
</dbReference>
<gene>
    <name evidence="6" type="ordered locus">Aboo_0224</name>
</gene>
<dbReference type="eggNOG" id="arCOG04295">
    <property type="taxonomic scope" value="Archaea"/>
</dbReference>
<dbReference type="EMBL" id="CP001941">
    <property type="protein sequence ID" value="ADD08036.1"/>
    <property type="molecule type" value="Genomic_DNA"/>
</dbReference>
<dbReference type="EC" id="3.2.2.-" evidence="5"/>
<evidence type="ECO:0000256" key="5">
    <source>
        <dbReference type="HAMAP-Rule" id="MF_00527"/>
    </source>
</evidence>
<proteinExistence type="inferred from homology"/>
<dbReference type="GO" id="GO:0006284">
    <property type="term" value="P:base-excision repair"/>
    <property type="evidence" value="ECO:0007669"/>
    <property type="project" value="InterPro"/>
</dbReference>
<dbReference type="CDD" id="cd00540">
    <property type="entry name" value="AAG"/>
    <property type="match status" value="1"/>
</dbReference>
<dbReference type="InterPro" id="IPR003180">
    <property type="entry name" value="MPG"/>
</dbReference>
<dbReference type="SUPFAM" id="SSF50486">
    <property type="entry name" value="FMT C-terminal domain-like"/>
    <property type="match status" value="1"/>
</dbReference>
<dbReference type="InterPro" id="IPR011034">
    <property type="entry name" value="Formyl_transferase-like_C_sf"/>
</dbReference>
<keyword evidence="3 5" id="KW-0378">Hydrolase</keyword>
<dbReference type="GO" id="GO:0003905">
    <property type="term" value="F:alkylbase DNA N-glycosylase activity"/>
    <property type="evidence" value="ECO:0007669"/>
    <property type="project" value="InterPro"/>
</dbReference>
<dbReference type="Proteomes" id="UP000001400">
    <property type="component" value="Chromosome"/>
</dbReference>
<keyword evidence="4 5" id="KW-0234">DNA repair</keyword>
<dbReference type="HOGENOM" id="CLU_060471_2_1_2"/>
<dbReference type="Gene3D" id="3.10.300.10">
    <property type="entry name" value="Methylpurine-DNA glycosylase (MPG)"/>
    <property type="match status" value="1"/>
</dbReference>
<dbReference type="NCBIfam" id="TIGR00567">
    <property type="entry name" value="3mg"/>
    <property type="match status" value="1"/>
</dbReference>
<reference evidence="6" key="1">
    <citation type="submission" date="2010-02" db="EMBL/GenBank/DDBJ databases">
        <title>Complete sequence of Aciduliprofundum boonei T469.</title>
        <authorList>
            <consortium name="US DOE Joint Genome Institute"/>
            <person name="Lucas S."/>
            <person name="Copeland A."/>
            <person name="Lapidus A."/>
            <person name="Cheng J.-F."/>
            <person name="Bruce D."/>
            <person name="Goodwin L."/>
            <person name="Pitluck S."/>
            <person name="Saunders E."/>
            <person name="Detter J.C."/>
            <person name="Han C."/>
            <person name="Tapia R."/>
            <person name="Land M."/>
            <person name="Hauser L."/>
            <person name="Kyrpides N."/>
            <person name="Mikhailova N."/>
            <person name="Flores G."/>
            <person name="Reysenbach A.-L."/>
            <person name="Woyke T."/>
        </authorList>
    </citation>
    <scope>NUCLEOTIDE SEQUENCE</scope>
    <source>
        <strain evidence="6">T469</strain>
    </source>
</reference>
<dbReference type="InterPro" id="IPR036995">
    <property type="entry name" value="MPG_sf"/>
</dbReference>
<evidence type="ECO:0000313" key="7">
    <source>
        <dbReference type="Proteomes" id="UP000001400"/>
    </source>
</evidence>
<dbReference type="AlphaFoldDB" id="B5IHE5"/>
<keyword evidence="2 5" id="KW-0227">DNA damage</keyword>
<evidence type="ECO:0000256" key="4">
    <source>
        <dbReference type="ARBA" id="ARBA00023204"/>
    </source>
</evidence>
<evidence type="ECO:0000313" key="6">
    <source>
        <dbReference type="EMBL" id="ADD08036.1"/>
    </source>
</evidence>
<evidence type="ECO:0000256" key="1">
    <source>
        <dbReference type="ARBA" id="ARBA00009232"/>
    </source>
</evidence>